<dbReference type="Proteomes" id="UP001501237">
    <property type="component" value="Unassembled WGS sequence"/>
</dbReference>
<name>A0ABP6Q543_9ACTN</name>
<protein>
    <submittedName>
        <fullName evidence="1">Uncharacterized protein</fullName>
    </submittedName>
</protein>
<evidence type="ECO:0000313" key="1">
    <source>
        <dbReference type="EMBL" id="GAA3204551.1"/>
    </source>
</evidence>
<dbReference type="RefSeq" id="WP_344824906.1">
    <property type="nucleotide sequence ID" value="NZ_BAAAUV010000004.1"/>
</dbReference>
<gene>
    <name evidence="1" type="ORF">GCM10010468_19110</name>
</gene>
<reference evidence="2" key="1">
    <citation type="journal article" date="2019" name="Int. J. Syst. Evol. Microbiol.">
        <title>The Global Catalogue of Microorganisms (GCM) 10K type strain sequencing project: providing services to taxonomists for standard genome sequencing and annotation.</title>
        <authorList>
            <consortium name="The Broad Institute Genomics Platform"/>
            <consortium name="The Broad Institute Genome Sequencing Center for Infectious Disease"/>
            <person name="Wu L."/>
            <person name="Ma J."/>
        </authorList>
    </citation>
    <scope>NUCLEOTIDE SEQUENCE [LARGE SCALE GENOMIC DNA]</scope>
    <source>
        <strain evidence="2">JCM 9377</strain>
    </source>
</reference>
<dbReference type="EMBL" id="BAAAUV010000004">
    <property type="protein sequence ID" value="GAA3204551.1"/>
    <property type="molecule type" value="Genomic_DNA"/>
</dbReference>
<organism evidence="1 2">
    <name type="scientific">Actinocorallia longicatena</name>
    <dbReference type="NCBI Taxonomy" id="111803"/>
    <lineage>
        <taxon>Bacteria</taxon>
        <taxon>Bacillati</taxon>
        <taxon>Actinomycetota</taxon>
        <taxon>Actinomycetes</taxon>
        <taxon>Streptosporangiales</taxon>
        <taxon>Thermomonosporaceae</taxon>
        <taxon>Actinocorallia</taxon>
    </lineage>
</organism>
<proteinExistence type="predicted"/>
<accession>A0ABP6Q543</accession>
<keyword evidence="2" id="KW-1185">Reference proteome</keyword>
<evidence type="ECO:0000313" key="2">
    <source>
        <dbReference type="Proteomes" id="UP001501237"/>
    </source>
</evidence>
<comment type="caution">
    <text evidence="1">The sequence shown here is derived from an EMBL/GenBank/DDBJ whole genome shotgun (WGS) entry which is preliminary data.</text>
</comment>
<sequence length="160" mass="17497">MRRRLVVIATDPADVVRYAGGWLFDRALAGWDVRVLTDVRADTRPLRILGARPFDLESALAAPVRGPRPDAFGVSAELYATDPRVRDLVRDGLDWGVSDCRLWSEHWCGMDGEDTERHRLSAAARAFKTHALLAAAAPLSDAVPTESFRRAGALHPSPAG</sequence>